<evidence type="ECO:0008006" key="4">
    <source>
        <dbReference type="Google" id="ProtNLM"/>
    </source>
</evidence>
<feature type="transmembrane region" description="Helical" evidence="1">
    <location>
        <begin position="54"/>
        <end position="73"/>
    </location>
</feature>
<keyword evidence="1" id="KW-1133">Transmembrane helix</keyword>
<dbReference type="EMBL" id="MN434092">
    <property type="protein sequence ID" value="QFR56949.1"/>
    <property type="molecule type" value="Genomic_DNA"/>
</dbReference>
<accession>A0A5P8PJX2</accession>
<sequence length="129" mass="15127">MITKALYLYWTNSSYLWKSEKFFFYLLVMAATAIGFGALTFNGLLIFVPALLLPQVWFISLVVVECTVFYWVLRWCHHLKLEASGKMTSKGTRLDKEDLKTRKKELELKERELALRERELALGFAKNLR</sequence>
<proteinExistence type="predicted"/>
<organism evidence="2 3">
    <name type="scientific">Klebsiella phage AmPh_EK29</name>
    <dbReference type="NCBI Taxonomy" id="2653641"/>
    <lineage>
        <taxon>Viruses</taxon>
        <taxon>Duplodnaviria</taxon>
        <taxon>Heunggongvirae</taxon>
        <taxon>Uroviricota</taxon>
        <taxon>Caudoviricetes</taxon>
        <taxon>Marfavirus</taxon>
        <taxon>Marfavirus F48</taxon>
    </lineage>
</organism>
<name>A0A5P8PJX2_9CAUD</name>
<gene>
    <name evidence="2" type="ORF">AmPhEK29_0012</name>
</gene>
<evidence type="ECO:0000256" key="1">
    <source>
        <dbReference type="SAM" id="Phobius"/>
    </source>
</evidence>
<evidence type="ECO:0000313" key="2">
    <source>
        <dbReference type="EMBL" id="QFR56949.1"/>
    </source>
</evidence>
<reference evidence="2 3" key="1">
    <citation type="submission" date="2019-09" db="EMBL/GenBank/DDBJ databases">
        <title>Klebsiella pneumoniae ST258 genomic variability and bacteriophage susceptibility.</title>
        <authorList>
            <person name="Venturini C."/>
            <person name="Ben Zakour N."/>
            <person name="Bowring B."/>
            <person name="Morales S."/>
            <person name="Cole R."/>
            <person name="Kovach Z."/>
            <person name="Branston S."/>
            <person name="Kettle E."/>
            <person name="Thomson N."/>
            <person name="Iredell J."/>
        </authorList>
    </citation>
    <scope>NUCLEOTIDE SEQUENCE [LARGE SCALE GENOMIC DNA]</scope>
</reference>
<evidence type="ECO:0000313" key="3">
    <source>
        <dbReference type="Proteomes" id="UP000327306"/>
    </source>
</evidence>
<keyword evidence="1" id="KW-0812">Transmembrane</keyword>
<dbReference type="Proteomes" id="UP000327306">
    <property type="component" value="Segment"/>
</dbReference>
<protein>
    <recommendedName>
        <fullName evidence="4">Transmembrane protein</fullName>
    </recommendedName>
</protein>
<feature type="transmembrane region" description="Helical" evidence="1">
    <location>
        <begin position="22"/>
        <end position="48"/>
    </location>
</feature>
<keyword evidence="1" id="KW-0472">Membrane</keyword>